<dbReference type="AlphaFoldDB" id="A0A5Q5BHZ1"/>
<feature type="compositionally biased region" description="Basic residues" evidence="1">
    <location>
        <begin position="208"/>
        <end position="217"/>
    </location>
</feature>
<feature type="region of interest" description="Disordered" evidence="1">
    <location>
        <begin position="1"/>
        <end position="95"/>
    </location>
</feature>
<name>A0A5Q5BHZ1_MYCSS</name>
<feature type="region of interest" description="Disordered" evidence="1">
    <location>
        <begin position="130"/>
        <end position="259"/>
    </location>
</feature>
<reference evidence="2" key="1">
    <citation type="submission" date="2006-06" db="EMBL/GenBank/DDBJ databases">
        <title>Complete sequence of chromosome of Mycobacterium sp. MCS.</title>
        <authorList>
            <consortium name="US DOE Joint Genome Institute"/>
            <person name="Copeland A."/>
            <person name="Lucas S."/>
            <person name="Lapidus A."/>
            <person name="Barry K."/>
            <person name="Detter J.C."/>
            <person name="Glavina del Rio T."/>
            <person name="Hammon N."/>
            <person name="Israni S."/>
            <person name="Dalin E."/>
            <person name="Tice H."/>
            <person name="Pitluck S."/>
            <person name="Martinez M."/>
            <person name="Schmutz J."/>
            <person name="Larimer F."/>
            <person name="Land M."/>
            <person name="Hauser L."/>
            <person name="Kyrpides N."/>
            <person name="Kim E."/>
            <person name="Miller C.D."/>
            <person name="Hughes J.E."/>
            <person name="Anderson A.J."/>
            <person name="Sims R.C."/>
            <person name="Richardson P."/>
        </authorList>
    </citation>
    <scope>NUCLEOTIDE SEQUENCE [LARGE SCALE GENOMIC DNA]</scope>
    <source>
        <strain evidence="2">MCS</strain>
    </source>
</reference>
<dbReference type="EMBL" id="CP000384">
    <property type="protein sequence ID" value="ABG07827.1"/>
    <property type="molecule type" value="Genomic_DNA"/>
</dbReference>
<dbReference type="KEGG" id="mmc:Mmcs_1718"/>
<feature type="compositionally biased region" description="Low complexity" evidence="1">
    <location>
        <begin position="229"/>
        <end position="238"/>
    </location>
</feature>
<evidence type="ECO:0000256" key="1">
    <source>
        <dbReference type="SAM" id="MobiDB-lite"/>
    </source>
</evidence>
<feature type="compositionally biased region" description="Basic residues" evidence="1">
    <location>
        <begin position="130"/>
        <end position="146"/>
    </location>
</feature>
<accession>A0A5Q5BHZ1</accession>
<gene>
    <name evidence="2" type="ordered locus">Mmcs_1718</name>
</gene>
<feature type="compositionally biased region" description="Basic and acidic residues" evidence="1">
    <location>
        <begin position="249"/>
        <end position="259"/>
    </location>
</feature>
<organism evidence="2">
    <name type="scientific">Mycobacterium sp. (strain MCS)</name>
    <dbReference type="NCBI Taxonomy" id="164756"/>
    <lineage>
        <taxon>Bacteria</taxon>
        <taxon>Bacillati</taxon>
        <taxon>Actinomycetota</taxon>
        <taxon>Actinomycetes</taxon>
        <taxon>Mycobacteriales</taxon>
        <taxon>Mycobacteriaceae</taxon>
        <taxon>Mycobacterium</taxon>
    </lineage>
</organism>
<proteinExistence type="predicted"/>
<protein>
    <submittedName>
        <fullName evidence="2">LigA</fullName>
    </submittedName>
</protein>
<sequence>MGPRAPSHLRASPHDGRNRAALRRRNRARRRLPDHRTRPRAHVPGPEAARPREAGGVGRQRLPGGALRPGAAVRRATRDDRGSQGRRAGAAGACGARARTPLRQLHREGARRIGQRRNAGDVCAGRRLLRRRTVHRRHRPARPHRALRGDRFPRRRQRGADGAAGAGTARQLPDVRAARPVRRGRGAAGPGCSRREFTDRRWADGHLPHHRRRRRRTPVGGQGRRGPRQRPTLAGSRAPRARRAVRLAGFDDRQHFRSR</sequence>
<feature type="compositionally biased region" description="Basic and acidic residues" evidence="1">
    <location>
        <begin position="193"/>
        <end position="207"/>
    </location>
</feature>
<feature type="compositionally biased region" description="Low complexity" evidence="1">
    <location>
        <begin position="160"/>
        <end position="170"/>
    </location>
</feature>
<evidence type="ECO:0000313" key="2">
    <source>
        <dbReference type="EMBL" id="ABG07827.1"/>
    </source>
</evidence>
<feature type="compositionally biased region" description="Low complexity" evidence="1">
    <location>
        <begin position="85"/>
        <end position="95"/>
    </location>
</feature>
<feature type="compositionally biased region" description="Basic residues" evidence="1">
    <location>
        <begin position="20"/>
        <end position="41"/>
    </location>
</feature>